<dbReference type="AlphaFoldDB" id="K0KGM7"/>
<feature type="chain" id="PRO_5003834289" description="Ricin B lectin domain-containing protein" evidence="2">
    <location>
        <begin position="28"/>
        <end position="1138"/>
    </location>
</feature>
<organism evidence="4 5">
    <name type="scientific">Saccharothrix espanaensis (strain ATCC 51144 / DSM 44229 / JCM 9112 / NBRC 15066 / NRRL 15764)</name>
    <dbReference type="NCBI Taxonomy" id="1179773"/>
    <lineage>
        <taxon>Bacteria</taxon>
        <taxon>Bacillati</taxon>
        <taxon>Actinomycetota</taxon>
        <taxon>Actinomycetes</taxon>
        <taxon>Pseudonocardiales</taxon>
        <taxon>Pseudonocardiaceae</taxon>
        <taxon>Saccharothrix</taxon>
    </lineage>
</organism>
<feature type="signal peptide" evidence="2">
    <location>
        <begin position="1"/>
        <end position="27"/>
    </location>
</feature>
<evidence type="ECO:0000259" key="3">
    <source>
        <dbReference type="Pfam" id="PF14200"/>
    </source>
</evidence>
<dbReference type="Gene3D" id="2.80.10.50">
    <property type="match status" value="1"/>
</dbReference>
<keyword evidence="2" id="KW-0732">Signal</keyword>
<evidence type="ECO:0000313" key="5">
    <source>
        <dbReference type="Proteomes" id="UP000006281"/>
    </source>
</evidence>
<protein>
    <recommendedName>
        <fullName evidence="3">Ricin B lectin domain-containing protein</fullName>
    </recommendedName>
</protein>
<dbReference type="SUPFAM" id="SSF50370">
    <property type="entry name" value="Ricin B-like lectins"/>
    <property type="match status" value="1"/>
</dbReference>
<dbReference type="InterPro" id="IPR035992">
    <property type="entry name" value="Ricin_B-like_lectins"/>
</dbReference>
<dbReference type="PROSITE" id="PS50231">
    <property type="entry name" value="RICIN_B_LECTIN"/>
    <property type="match status" value="1"/>
</dbReference>
<dbReference type="STRING" id="1179773.BN6_84530"/>
<reference evidence="4 5" key="1">
    <citation type="journal article" date="2012" name="BMC Genomics">
        <title>Complete genome sequence of Saccharothrix espanaensis DSM 44229T and comparison to the other completely sequenced Pseudonocardiaceae.</title>
        <authorList>
            <person name="Strobel T."/>
            <person name="Al-Dilaimi A."/>
            <person name="Blom J."/>
            <person name="Gessner A."/>
            <person name="Kalinowski J."/>
            <person name="Luzhetska M."/>
            <person name="Puhler A."/>
            <person name="Szczepanowski R."/>
            <person name="Bechthold A."/>
            <person name="Ruckert C."/>
        </authorList>
    </citation>
    <scope>NUCLEOTIDE SEQUENCE [LARGE SCALE GENOMIC DNA]</scope>
    <source>
        <strain evidence="5">ATCC 51144 / DSM 44229 / JCM 9112 / NBRC 15066 / NRRL 15764</strain>
    </source>
</reference>
<dbReference type="InterPro" id="IPR000772">
    <property type="entry name" value="Ricin_B_lectin"/>
</dbReference>
<evidence type="ECO:0000256" key="2">
    <source>
        <dbReference type="SAM" id="SignalP"/>
    </source>
</evidence>
<evidence type="ECO:0000256" key="1">
    <source>
        <dbReference type="SAM" id="MobiDB-lite"/>
    </source>
</evidence>
<keyword evidence="5" id="KW-1185">Reference proteome</keyword>
<feature type="domain" description="Ricin B lectin" evidence="3">
    <location>
        <begin position="1033"/>
        <end position="1115"/>
    </location>
</feature>
<dbReference type="EMBL" id="HE804045">
    <property type="protein sequence ID" value="CCH35668.1"/>
    <property type="molecule type" value="Genomic_DNA"/>
</dbReference>
<name>K0KGM7_SACES</name>
<proteinExistence type="predicted"/>
<evidence type="ECO:0000313" key="4">
    <source>
        <dbReference type="EMBL" id="CCH35668.1"/>
    </source>
</evidence>
<dbReference type="BioCyc" id="SESP1179773:BN6_RS40960-MONOMER"/>
<dbReference type="Proteomes" id="UP000006281">
    <property type="component" value="Chromosome"/>
</dbReference>
<dbReference type="KEGG" id="sesp:BN6_84530"/>
<sequence length="1138" mass="120414">MFSTWSRAALCAVSLMVLAPLAGVAQADPAPPPGSVQAAPEAAPPVRPASVEADRRDELLGKGWQKSGDLLWTTSGDAEGFHVLVAEARAGYAWRTAATLRQAGLAADQWIGNACLTGSGKRVAVVYAPRTFVNDAKLFDRGGYTAVVDLGTGQVADVPVKTTLAHYNPGCGTGEVVALTQAADTDLGRTGVFTLDTATGGLSGRTELNGQFTSAVPTAKGVVVAGANALALVEPTGKLQALNRTRGVAYHLTPDADGGVVYADNTKDDDVEVRYVAEIGEDSTPLAGGHAGKVGISRGSAGRVFLTGAPDRVQALPRTVRALDVDADAQVSTTGDAAVTDARSSGKTAVLSAQPVHIAAKSTKTGRDLGFTVDPANDPVRPTELGREDLAAQAPPAGSGSVGVTADDPDSVCSVPRNDPAIQVYQPKPKQVEWAADLAVFGKLDIARPANWHSNGLTGYRPQVSFPPRVLQGGGRVPAQVLLGVLGQESNLWQASKHTMPGDYGNPLIGNYYGLESYDDDPANDWIIRPTESDCGYGVSQMTDGMRRGGSLPPAQQKAIATDYTAAIAAGLQLLQEKWNQLQTAGVRINDNDPAKIENWFAAVWSYNSGYHFPGEAGSHGAYGLGWTNNPANPRYPGDRQAFGTSPRDFATPQRWPYPERVMGFAANPPSGYEAPGVEVPFFRAAWWNTDAQRAAVKPDKYTFCVQAKNFCAPGQLYTPDDPSVVGEPAGPCGHTSEAGYFDLKCWWHDSVTWKADCATSCGNEFVRYDWEDYQYSEPADGTSYPPVCGAAGLPADALVVDDLPRETPPVRDVNCKRSNFSNGAFELSYGTNAQGQQSGKIALQQSGGGYGSHFWFTDVGADNAVGRALRVSARWTLHTVLTTPAEVWVSRPKALESSKSPVNYVVDTANGPLTVTATWPGTDDKWVNLGAFPFNGRPSVSVSSVNLANDNGNKIAFDAVAFVPQTGMTFNQVVKMASNHSGQCLAIQGGSTAAGAPAVQRPCDGGFAENWGLSLISTYVANDAGGNPHKYYNYRIVNRNSGRCLVVPDNRTDVGAPVQQADCALNAWNQSWVSYNEVANQPGASPKNHFFNRNSNLYLGIADCNLTAGAPVQQIQSGTVCSTDGNANTLRLSFINN</sequence>
<dbReference type="Pfam" id="PF14200">
    <property type="entry name" value="RicinB_lectin_2"/>
    <property type="match status" value="1"/>
</dbReference>
<accession>K0KGM7</accession>
<gene>
    <name evidence="4" type="ordered locus">BN6_84530</name>
</gene>
<dbReference type="CDD" id="cd00161">
    <property type="entry name" value="beta-trefoil_Ricin-like"/>
    <property type="match status" value="1"/>
</dbReference>
<feature type="region of interest" description="Disordered" evidence="1">
    <location>
        <begin position="28"/>
        <end position="52"/>
    </location>
</feature>
<dbReference type="PATRIC" id="fig|1179773.3.peg.8535"/>
<dbReference type="eggNOG" id="COG0741">
    <property type="taxonomic scope" value="Bacteria"/>
</dbReference>
<dbReference type="HOGENOM" id="CLU_004365_0_0_11"/>